<comment type="caution">
    <text evidence="2">The sequence shown here is derived from an EMBL/GenBank/DDBJ whole genome shotgun (WGS) entry which is preliminary data.</text>
</comment>
<proteinExistence type="predicted"/>
<evidence type="ECO:0000259" key="1">
    <source>
        <dbReference type="Pfam" id="PF02254"/>
    </source>
</evidence>
<organism evidence="2 3">
    <name type="scientific">Aliarcobacter skirrowii CCUG 10374</name>
    <dbReference type="NCBI Taxonomy" id="1032239"/>
    <lineage>
        <taxon>Bacteria</taxon>
        <taxon>Pseudomonadati</taxon>
        <taxon>Campylobacterota</taxon>
        <taxon>Epsilonproteobacteria</taxon>
        <taxon>Campylobacterales</taxon>
        <taxon>Arcobacteraceae</taxon>
        <taxon>Aliarcobacter</taxon>
    </lineage>
</organism>
<dbReference type="EMBL" id="NXIC01000024">
    <property type="protein sequence ID" value="RXI24645.1"/>
    <property type="molecule type" value="Genomic_DNA"/>
</dbReference>
<dbReference type="InterPro" id="IPR003148">
    <property type="entry name" value="RCK_N"/>
</dbReference>
<evidence type="ECO:0000313" key="2">
    <source>
        <dbReference type="EMBL" id="RXI24645.1"/>
    </source>
</evidence>
<dbReference type="Gene3D" id="3.40.50.720">
    <property type="entry name" value="NAD(P)-binding Rossmann-like Domain"/>
    <property type="match status" value="1"/>
</dbReference>
<dbReference type="Pfam" id="PF02254">
    <property type="entry name" value="TrkA_N"/>
    <property type="match status" value="1"/>
</dbReference>
<dbReference type="InterPro" id="IPR036291">
    <property type="entry name" value="NAD(P)-bd_dom_sf"/>
</dbReference>
<reference evidence="2 3" key="1">
    <citation type="submission" date="2017-09" db="EMBL/GenBank/DDBJ databases">
        <title>Genomics of the genus Arcobacter.</title>
        <authorList>
            <person name="Perez-Cataluna A."/>
            <person name="Figueras M.J."/>
            <person name="Salas-Masso N."/>
        </authorList>
    </citation>
    <scope>NUCLEOTIDE SEQUENCE [LARGE SCALE GENOMIC DNA]</scope>
    <source>
        <strain evidence="2 3">LMG 6621</strain>
    </source>
</reference>
<feature type="domain" description="RCK N-terminal" evidence="1">
    <location>
        <begin position="30"/>
        <end position="61"/>
    </location>
</feature>
<gene>
    <name evidence="2" type="ORF">CP959_10180</name>
</gene>
<keyword evidence="3" id="KW-1185">Reference proteome</keyword>
<evidence type="ECO:0000313" key="3">
    <source>
        <dbReference type="Proteomes" id="UP000290580"/>
    </source>
</evidence>
<name>A0ABY0EES2_9BACT</name>
<dbReference type="SUPFAM" id="SSF51735">
    <property type="entry name" value="NAD(P)-binding Rossmann-fold domains"/>
    <property type="match status" value="1"/>
</dbReference>
<accession>A0ABY0EES2</accession>
<sequence length="67" mass="7591">MSSLAAKLITEDTLKLPETYNIDKDTKGHIVVLGFGHLGQEIAHNLREDGHNYVIIEHNLKYLEIGY</sequence>
<protein>
    <recommendedName>
        <fullName evidence="1">RCK N-terminal domain-containing protein</fullName>
    </recommendedName>
</protein>
<dbReference type="Proteomes" id="UP000290580">
    <property type="component" value="Unassembled WGS sequence"/>
</dbReference>